<accession>A0A9Q8YYK4</accession>
<proteinExistence type="predicted"/>
<feature type="transmembrane region" description="Helical" evidence="6">
    <location>
        <begin position="6"/>
        <end position="27"/>
    </location>
</feature>
<keyword evidence="4 6" id="KW-1133">Transmembrane helix</keyword>
<dbReference type="KEGG" id="btay:LAJ60_02480"/>
<feature type="transmembrane region" description="Helical" evidence="6">
    <location>
        <begin position="157"/>
        <end position="179"/>
    </location>
</feature>
<feature type="transmembrane region" description="Helical" evidence="6">
    <location>
        <begin position="70"/>
        <end position="87"/>
    </location>
</feature>
<feature type="transmembrane region" description="Helical" evidence="6">
    <location>
        <begin position="191"/>
        <end position="213"/>
    </location>
</feature>
<dbReference type="GO" id="GO:0005886">
    <property type="term" value="C:plasma membrane"/>
    <property type="evidence" value="ECO:0007669"/>
    <property type="project" value="UniProtKB-SubCell"/>
</dbReference>
<evidence type="ECO:0000256" key="1">
    <source>
        <dbReference type="ARBA" id="ARBA00004651"/>
    </source>
</evidence>
<evidence type="ECO:0000256" key="2">
    <source>
        <dbReference type="ARBA" id="ARBA00022475"/>
    </source>
</evidence>
<dbReference type="EMBL" id="CP083444">
    <property type="protein sequence ID" value="USP03319.1"/>
    <property type="molecule type" value="Genomic_DNA"/>
</dbReference>
<feature type="transmembrane region" description="Helical" evidence="6">
    <location>
        <begin position="39"/>
        <end position="64"/>
    </location>
</feature>
<dbReference type="GO" id="GO:0015171">
    <property type="term" value="F:amino acid transmembrane transporter activity"/>
    <property type="evidence" value="ECO:0007669"/>
    <property type="project" value="TreeGrafter"/>
</dbReference>
<gene>
    <name evidence="7" type="ORF">LAJ60_02480</name>
</gene>
<reference evidence="7" key="1">
    <citation type="journal article" date="2022" name="Proc. Natl. Acad. Sci. U.S.A.">
        <title>Identification of the Bartonella autotransporter CFA as a protective antigen and hypervariable target of neutralizing antibodies in mice.</title>
        <authorList>
            <person name="Siewert L.K."/>
            <person name="Korotaev A."/>
            <person name="Sedzicki J."/>
            <person name="Fromm K."/>
            <person name="Pinschewer D.D."/>
            <person name="Dehio C."/>
        </authorList>
    </citation>
    <scope>NUCLEOTIDE SEQUENCE</scope>
    <source>
        <strain evidence="7">IBS296</strain>
    </source>
</reference>
<dbReference type="PANTHER" id="PTHR30086:SF20">
    <property type="entry name" value="ARGININE EXPORTER PROTEIN ARGO-RELATED"/>
    <property type="match status" value="1"/>
</dbReference>
<name>A0A9Q8YYK4_BARTA</name>
<feature type="transmembrane region" description="Helical" evidence="6">
    <location>
        <begin position="133"/>
        <end position="151"/>
    </location>
</feature>
<keyword evidence="5 6" id="KW-0472">Membrane</keyword>
<dbReference type="Proteomes" id="UP001056980">
    <property type="component" value="Chromosome"/>
</dbReference>
<protein>
    <submittedName>
        <fullName evidence="7">LysE family translocator</fullName>
    </submittedName>
</protein>
<comment type="subcellular location">
    <subcellularLocation>
        <location evidence="1">Cell membrane</location>
        <topology evidence="1">Multi-pass membrane protein</topology>
    </subcellularLocation>
</comment>
<evidence type="ECO:0000256" key="5">
    <source>
        <dbReference type="ARBA" id="ARBA00023136"/>
    </source>
</evidence>
<organism evidence="7 8">
    <name type="scientific">Bartonella taylorii</name>
    <dbReference type="NCBI Taxonomy" id="33046"/>
    <lineage>
        <taxon>Bacteria</taxon>
        <taxon>Pseudomonadati</taxon>
        <taxon>Pseudomonadota</taxon>
        <taxon>Alphaproteobacteria</taxon>
        <taxon>Hyphomicrobiales</taxon>
        <taxon>Bartonellaceae</taxon>
        <taxon>Bartonella</taxon>
    </lineage>
</organism>
<evidence type="ECO:0000256" key="4">
    <source>
        <dbReference type="ARBA" id="ARBA00022989"/>
    </source>
</evidence>
<dbReference type="PANTHER" id="PTHR30086">
    <property type="entry name" value="ARGININE EXPORTER PROTEIN ARGO"/>
    <property type="match status" value="1"/>
</dbReference>
<dbReference type="InterPro" id="IPR001123">
    <property type="entry name" value="LeuE-type"/>
</dbReference>
<sequence>MNHQILTFFIVSFFLVISPGPNMALIIDNATRLGKKNAFANVLGLCTATYVHGAFSILGVSALILNNKTLFFLVKLMGGSYLLYMGVKSIKFGINSLNSKEKISKNEKHSVGKTKFFTSYMDGFLTQILNPKVSIFYIAAFPKFLASGGGIKKGFELVAIHSFNIFTWFTLMTIFISFASSALKKQRVKGYINIATGTVLSLFAFFIFFWITFYLIDKLTNKSSYDFICLSLLISVFWTLPRLILQLILPRFFCIIKL</sequence>
<keyword evidence="3 6" id="KW-0812">Transmembrane</keyword>
<evidence type="ECO:0000256" key="3">
    <source>
        <dbReference type="ARBA" id="ARBA00022692"/>
    </source>
</evidence>
<evidence type="ECO:0000313" key="7">
    <source>
        <dbReference type="EMBL" id="USP03319.1"/>
    </source>
</evidence>
<dbReference type="Pfam" id="PF01810">
    <property type="entry name" value="LysE"/>
    <property type="match status" value="1"/>
</dbReference>
<feature type="transmembrane region" description="Helical" evidence="6">
    <location>
        <begin position="225"/>
        <end position="249"/>
    </location>
</feature>
<evidence type="ECO:0000313" key="8">
    <source>
        <dbReference type="Proteomes" id="UP001056980"/>
    </source>
</evidence>
<evidence type="ECO:0000256" key="6">
    <source>
        <dbReference type="SAM" id="Phobius"/>
    </source>
</evidence>
<keyword evidence="2" id="KW-1003">Cell membrane</keyword>
<dbReference type="AlphaFoldDB" id="A0A9Q8YYK4"/>